<feature type="transmembrane region" description="Helical" evidence="1">
    <location>
        <begin position="31"/>
        <end position="52"/>
    </location>
</feature>
<feature type="domain" description="GGDEF" evidence="3">
    <location>
        <begin position="218"/>
        <end position="350"/>
    </location>
</feature>
<dbReference type="GO" id="GO:0071111">
    <property type="term" value="F:cyclic-guanylate-specific phosphodiesterase activity"/>
    <property type="evidence" value="ECO:0007669"/>
    <property type="project" value="InterPro"/>
</dbReference>
<proteinExistence type="predicted"/>
<dbReference type="InterPro" id="IPR035919">
    <property type="entry name" value="EAL_sf"/>
</dbReference>
<reference evidence="4 5" key="1">
    <citation type="submission" date="2019-03" db="EMBL/GenBank/DDBJ databases">
        <title>Genomic Encyclopedia of Type Strains, Phase IV (KMG-IV): sequencing the most valuable type-strain genomes for metagenomic binning, comparative biology and taxonomic classification.</title>
        <authorList>
            <person name="Goeker M."/>
        </authorList>
    </citation>
    <scope>NUCLEOTIDE SEQUENCE [LARGE SCALE GENOMIC DNA]</scope>
    <source>
        <strain evidence="4 5">DSM 100055</strain>
    </source>
</reference>
<dbReference type="Proteomes" id="UP000294678">
    <property type="component" value="Unassembled WGS sequence"/>
</dbReference>
<organism evidence="4 5">
    <name type="scientific">Hypnocyclicus thermotrophus</name>
    <dbReference type="NCBI Taxonomy" id="1627895"/>
    <lineage>
        <taxon>Bacteria</taxon>
        <taxon>Fusobacteriati</taxon>
        <taxon>Fusobacteriota</taxon>
        <taxon>Fusobacteriia</taxon>
        <taxon>Fusobacteriales</taxon>
        <taxon>Fusobacteriaceae</taxon>
        <taxon>Hypnocyclicus</taxon>
    </lineage>
</organism>
<gene>
    <name evidence="4" type="ORF">EV215_0826</name>
</gene>
<dbReference type="CDD" id="cd01948">
    <property type="entry name" value="EAL"/>
    <property type="match status" value="1"/>
</dbReference>
<dbReference type="InterPro" id="IPR050706">
    <property type="entry name" value="Cyclic-di-GMP_PDE-like"/>
</dbReference>
<dbReference type="InterPro" id="IPR001633">
    <property type="entry name" value="EAL_dom"/>
</dbReference>
<dbReference type="InterPro" id="IPR043128">
    <property type="entry name" value="Rev_trsase/Diguanyl_cyclase"/>
</dbReference>
<name>A0AA46DZ79_9FUSO</name>
<feature type="transmembrane region" description="Helical" evidence="1">
    <location>
        <begin position="58"/>
        <end position="77"/>
    </location>
</feature>
<dbReference type="SMART" id="SM00052">
    <property type="entry name" value="EAL"/>
    <property type="match status" value="1"/>
</dbReference>
<dbReference type="PANTHER" id="PTHR33121:SF71">
    <property type="entry name" value="OXYGEN SENSOR PROTEIN DOSP"/>
    <property type="match status" value="1"/>
</dbReference>
<dbReference type="SMART" id="SM00267">
    <property type="entry name" value="GGDEF"/>
    <property type="match status" value="1"/>
</dbReference>
<dbReference type="InterPro" id="IPR000160">
    <property type="entry name" value="GGDEF_dom"/>
</dbReference>
<dbReference type="Gene3D" id="3.30.70.270">
    <property type="match status" value="1"/>
</dbReference>
<dbReference type="Pfam" id="PF00990">
    <property type="entry name" value="GGDEF"/>
    <property type="match status" value="1"/>
</dbReference>
<keyword evidence="1" id="KW-0472">Membrane</keyword>
<dbReference type="PROSITE" id="PS50887">
    <property type="entry name" value="GGDEF"/>
    <property type="match status" value="1"/>
</dbReference>
<dbReference type="PANTHER" id="PTHR33121">
    <property type="entry name" value="CYCLIC DI-GMP PHOSPHODIESTERASE PDEF"/>
    <property type="match status" value="1"/>
</dbReference>
<dbReference type="AlphaFoldDB" id="A0AA46DZ79"/>
<dbReference type="Pfam" id="PF00563">
    <property type="entry name" value="EAL"/>
    <property type="match status" value="1"/>
</dbReference>
<evidence type="ECO:0000259" key="3">
    <source>
        <dbReference type="PROSITE" id="PS50887"/>
    </source>
</evidence>
<evidence type="ECO:0000259" key="2">
    <source>
        <dbReference type="PROSITE" id="PS50883"/>
    </source>
</evidence>
<keyword evidence="1" id="KW-1133">Transmembrane helix</keyword>
<comment type="caution">
    <text evidence="4">The sequence shown here is derived from an EMBL/GenBank/DDBJ whole genome shotgun (WGS) entry which is preliminary data.</text>
</comment>
<sequence>MEIKHQIQLNLNEMKMFKHIIDEKNEYTKKLYRASFIITGTIPFIFLIQKFITKEHISIPFILSVLFFFSLLIFSFYTKNIEKLKTVIIIASLFFLIISLLLPDTYNSWLIIIFGAIPLAFYTQGVKRALDYLIVFSLLFLTIIFLYQLNFIKNISFTFNPMESIVIFFSFIINLILIYISEKYHEKYFDRVIEKIVYDDITNFPKQDVLFNNLDKTKNYILTIIRIENFSNLISIFGYEFSENILYYLAKKINRIEKEYNFLPFRLINNEFALLFEIEKNNPKEKIYKDIELIQKKLSRNRLKWGKLPINLFLRFGITIIENGNGEKALSNADISLKKHKDKEITMYHQSDDNKENFLNNIIKINLLINIEERLKVVYQPIYNSNKEIEWYECLLRIRNDRYEYESIFNYLKLARALGIYEKISRFVINNAVEQAKNTNKMLSINISINDIANDSFLFYLKEKSFELGENINKIILEILEEDEALDMKKSINNIEIAKKIGYKIAIDDFGAGYSNIVKFIEMPTDILKIDGHVIKEILNDKSIELIVDTVVIMAKHKKLKVVAEFVENKEIFDKLKDMNLDYYQGYYLSKPIDKIDK</sequence>
<dbReference type="SUPFAM" id="SSF141868">
    <property type="entry name" value="EAL domain-like"/>
    <property type="match status" value="1"/>
</dbReference>
<keyword evidence="1" id="KW-0812">Transmembrane</keyword>
<dbReference type="EMBL" id="SOBG01000003">
    <property type="protein sequence ID" value="TDT71451.1"/>
    <property type="molecule type" value="Genomic_DNA"/>
</dbReference>
<dbReference type="RefSeq" id="WP_134112719.1">
    <property type="nucleotide sequence ID" value="NZ_SOBG01000003.1"/>
</dbReference>
<protein>
    <submittedName>
        <fullName evidence="4">EAL domain-containing protein (Putative c-di-GMP-specific phosphodiesterase class I)</fullName>
    </submittedName>
</protein>
<evidence type="ECO:0000313" key="5">
    <source>
        <dbReference type="Proteomes" id="UP000294678"/>
    </source>
</evidence>
<evidence type="ECO:0000313" key="4">
    <source>
        <dbReference type="EMBL" id="TDT71451.1"/>
    </source>
</evidence>
<feature type="transmembrane region" description="Helical" evidence="1">
    <location>
        <begin position="132"/>
        <end position="152"/>
    </location>
</feature>
<feature type="domain" description="EAL" evidence="2">
    <location>
        <begin position="356"/>
        <end position="598"/>
    </location>
</feature>
<accession>A0AA46DZ79</accession>
<feature type="transmembrane region" description="Helical" evidence="1">
    <location>
        <begin position="164"/>
        <end position="181"/>
    </location>
</feature>
<dbReference type="PROSITE" id="PS50883">
    <property type="entry name" value="EAL"/>
    <property type="match status" value="1"/>
</dbReference>
<dbReference type="Gene3D" id="3.20.20.450">
    <property type="entry name" value="EAL domain"/>
    <property type="match status" value="1"/>
</dbReference>
<evidence type="ECO:0000256" key="1">
    <source>
        <dbReference type="SAM" id="Phobius"/>
    </source>
</evidence>
<keyword evidence="5" id="KW-1185">Reference proteome</keyword>
<dbReference type="SUPFAM" id="SSF55073">
    <property type="entry name" value="Nucleotide cyclase"/>
    <property type="match status" value="1"/>
</dbReference>
<dbReference type="InterPro" id="IPR029787">
    <property type="entry name" value="Nucleotide_cyclase"/>
</dbReference>